<name>A0AAX4PAM9_9CHLO</name>
<evidence type="ECO:0000313" key="2">
    <source>
        <dbReference type="Proteomes" id="UP001472866"/>
    </source>
</evidence>
<sequence length="101" mass="11347">MLARLPGNHFQEKQDVFATYRDFDRYMSIAAELVAVLAQTRGDGSYVMWGMQNGDVRDYIVDRIVRQTLSDVGRRIPREEASLLAQLAVSGGSSPVRIDVE</sequence>
<dbReference type="EMBL" id="CP151507">
    <property type="protein sequence ID" value="WZN63183.1"/>
    <property type="molecule type" value="Genomic_DNA"/>
</dbReference>
<organism evidence="1 2">
    <name type="scientific">Chloropicon roscoffensis</name>
    <dbReference type="NCBI Taxonomy" id="1461544"/>
    <lineage>
        <taxon>Eukaryota</taxon>
        <taxon>Viridiplantae</taxon>
        <taxon>Chlorophyta</taxon>
        <taxon>Chloropicophyceae</taxon>
        <taxon>Chloropicales</taxon>
        <taxon>Chloropicaceae</taxon>
        <taxon>Chloropicon</taxon>
    </lineage>
</organism>
<gene>
    <name evidence="1" type="ORF">HKI87_07g47280</name>
</gene>
<keyword evidence="2" id="KW-1185">Reference proteome</keyword>
<accession>A0AAX4PAM9</accession>
<reference evidence="1 2" key="1">
    <citation type="submission" date="2024-03" db="EMBL/GenBank/DDBJ databases">
        <title>Complete genome sequence of the green alga Chloropicon roscoffensis RCC1871.</title>
        <authorList>
            <person name="Lemieux C."/>
            <person name="Pombert J.-F."/>
            <person name="Otis C."/>
            <person name="Turmel M."/>
        </authorList>
    </citation>
    <scope>NUCLEOTIDE SEQUENCE [LARGE SCALE GENOMIC DNA]</scope>
    <source>
        <strain evidence="1 2">RCC1871</strain>
    </source>
</reference>
<dbReference type="AlphaFoldDB" id="A0AAX4PAM9"/>
<protein>
    <submittedName>
        <fullName evidence="1">Uncharacterized protein</fullName>
    </submittedName>
</protein>
<proteinExistence type="predicted"/>
<evidence type="ECO:0000313" key="1">
    <source>
        <dbReference type="EMBL" id="WZN63183.1"/>
    </source>
</evidence>
<dbReference type="Proteomes" id="UP001472866">
    <property type="component" value="Chromosome 07"/>
</dbReference>